<keyword evidence="2" id="KW-1185">Reference proteome</keyword>
<organism evidence="1 2">
    <name type="scientific">Frankia canadensis</name>
    <dbReference type="NCBI Taxonomy" id="1836972"/>
    <lineage>
        <taxon>Bacteria</taxon>
        <taxon>Bacillati</taxon>
        <taxon>Actinomycetota</taxon>
        <taxon>Actinomycetes</taxon>
        <taxon>Frankiales</taxon>
        <taxon>Frankiaceae</taxon>
        <taxon>Frankia</taxon>
    </lineage>
</organism>
<sequence length="111" mass="11806">MNSDGGPVGPHPADYSRSELRAVVPGAVEHMVKLARAVVAAARRRPARAVWDDLHDIEDGGLLWVSTTNQVQPGTRMRIEGHDGTGATATVMGTFLRVRVDPNIGTGGPEK</sequence>
<dbReference type="AlphaFoldDB" id="A0A2I2KNH1"/>
<gene>
    <name evidence="1" type="ORF">FRACA_1770013</name>
</gene>
<proteinExistence type="predicted"/>
<dbReference type="EMBL" id="FZMO01000087">
    <property type="protein sequence ID" value="SNQ47210.1"/>
    <property type="molecule type" value="Genomic_DNA"/>
</dbReference>
<evidence type="ECO:0000313" key="1">
    <source>
        <dbReference type="EMBL" id="SNQ47210.1"/>
    </source>
</evidence>
<accession>A0A2I2KNH1</accession>
<evidence type="ECO:0000313" key="2">
    <source>
        <dbReference type="Proteomes" id="UP000234331"/>
    </source>
</evidence>
<reference evidence="1 2" key="1">
    <citation type="submission" date="2017-06" db="EMBL/GenBank/DDBJ databases">
        <authorList>
            <person name="Kim H.J."/>
            <person name="Triplett B.A."/>
        </authorList>
    </citation>
    <scope>NUCLEOTIDE SEQUENCE [LARGE SCALE GENOMIC DNA]</scope>
    <source>
        <strain evidence="1">FRACA_ARgP5</strain>
    </source>
</reference>
<name>A0A2I2KNH1_9ACTN</name>
<protein>
    <submittedName>
        <fullName evidence="1">Uncharacterized protein</fullName>
    </submittedName>
</protein>
<dbReference type="Proteomes" id="UP000234331">
    <property type="component" value="Unassembled WGS sequence"/>
</dbReference>